<dbReference type="STRING" id="1305731.GCA_000934705_03472"/>
<protein>
    <recommendedName>
        <fullName evidence="2">Protein CbrA</fullName>
    </recommendedName>
</protein>
<evidence type="ECO:0000259" key="3">
    <source>
        <dbReference type="Pfam" id="PF01494"/>
    </source>
</evidence>
<dbReference type="EMBL" id="LJZQ01000004">
    <property type="protein sequence ID" value="KPQ29849.1"/>
    <property type="molecule type" value="Genomic_DNA"/>
</dbReference>
<dbReference type="Gene3D" id="3.50.50.60">
    <property type="entry name" value="FAD/NAD(P)-binding domain"/>
    <property type="match status" value="1"/>
</dbReference>
<dbReference type="Pfam" id="PF01494">
    <property type="entry name" value="FAD_binding_3"/>
    <property type="match status" value="1"/>
</dbReference>
<sequence length="374" mass="41472">MDYCDIIIVGAGPAGSTLARAMEGSGKRVLIIDKQSFPRDKTCAGWVTPAVMNSLGIDPDHYATGRTLQPIRRFRIGMMGQNAVENDHGDIVSYGIRRCEFDAYLLDRVDGDKKLATPVKSINRSNGNWVINEQWQTPLLVGAGGHFCPVARLLGEGPGKHETVVAAKEVEFEMTPEQARACEARGDTPELWFCRDLKGYAWVFRKASFLNIGLGREDNHRLTDHLEAFVEEMKQAGRIPSDLPGRFRGHAYLLYAHANRPLVDDGVLLVGDAAGLAYTQSGEGIRPAIESALIAANVIRSAPDYSALSLQTYGERIAKRFGTRATDQEPGFEIPEWLKQPIASTLMRSHWFTRKVVTEKWFLHQEVPPLDVAV</sequence>
<accession>A0A0P7ZKJ8</accession>
<evidence type="ECO:0000313" key="4">
    <source>
        <dbReference type="EMBL" id="KPQ29849.1"/>
    </source>
</evidence>
<dbReference type="Proteomes" id="UP000050416">
    <property type="component" value="Unassembled WGS sequence"/>
</dbReference>
<reference evidence="4 5" key="1">
    <citation type="submission" date="2015-09" db="EMBL/GenBank/DDBJ databases">
        <title>Identification and resolution of microdiversity through metagenomic sequencing of parallel consortia.</title>
        <authorList>
            <person name="Nelson W.C."/>
            <person name="Romine M.F."/>
            <person name="Lindemann S.R."/>
        </authorList>
    </citation>
    <scope>NUCLEOTIDE SEQUENCE [LARGE SCALE GENOMIC DNA]</scope>
    <source>
        <strain evidence="4">HL-55</strain>
    </source>
</reference>
<comment type="similarity">
    <text evidence="1">Belongs to the CbrA family.</text>
</comment>
<gene>
    <name evidence="4" type="ORF">HLUCCX14_04270</name>
</gene>
<dbReference type="GO" id="GO:0071949">
    <property type="term" value="F:FAD binding"/>
    <property type="evidence" value="ECO:0007669"/>
    <property type="project" value="InterPro"/>
</dbReference>
<organism evidence="4 5">
    <name type="scientific">Marinobacter excellens HL-55</name>
    <dbReference type="NCBI Taxonomy" id="1305731"/>
    <lineage>
        <taxon>Bacteria</taxon>
        <taxon>Pseudomonadati</taxon>
        <taxon>Pseudomonadota</taxon>
        <taxon>Gammaproteobacteria</taxon>
        <taxon>Pseudomonadales</taxon>
        <taxon>Marinobacteraceae</taxon>
        <taxon>Marinobacter</taxon>
    </lineage>
</organism>
<dbReference type="GO" id="GO:0003824">
    <property type="term" value="F:catalytic activity"/>
    <property type="evidence" value="ECO:0007669"/>
    <property type="project" value="UniProtKB-ARBA"/>
</dbReference>
<dbReference type="PANTHER" id="PTHR42685">
    <property type="entry name" value="GERANYLGERANYL DIPHOSPHATE REDUCTASE"/>
    <property type="match status" value="1"/>
</dbReference>
<feature type="domain" description="FAD-binding" evidence="3">
    <location>
        <begin position="4"/>
        <end position="55"/>
    </location>
</feature>
<dbReference type="SUPFAM" id="SSF51905">
    <property type="entry name" value="FAD/NAD(P)-binding domain"/>
    <property type="match status" value="1"/>
</dbReference>
<dbReference type="OrthoDB" id="103324at2"/>
<dbReference type="PANTHER" id="PTHR42685:SF22">
    <property type="entry name" value="CONDITIONED MEDIUM FACTOR RECEPTOR 1"/>
    <property type="match status" value="1"/>
</dbReference>
<name>A0A0P7ZKJ8_9GAMM</name>
<evidence type="ECO:0000313" key="5">
    <source>
        <dbReference type="Proteomes" id="UP000050416"/>
    </source>
</evidence>
<dbReference type="InterPro" id="IPR036188">
    <property type="entry name" value="FAD/NAD-bd_sf"/>
</dbReference>
<dbReference type="PRINTS" id="PR00420">
    <property type="entry name" value="RNGMNOXGNASE"/>
</dbReference>
<evidence type="ECO:0000256" key="1">
    <source>
        <dbReference type="ARBA" id="ARBA00038079"/>
    </source>
</evidence>
<dbReference type="PATRIC" id="fig|1305731.5.peg.2950"/>
<proteinExistence type="inferred from homology"/>
<evidence type="ECO:0000256" key="2">
    <source>
        <dbReference type="ARBA" id="ARBA00040363"/>
    </source>
</evidence>
<comment type="caution">
    <text evidence="4">The sequence shown here is derived from an EMBL/GenBank/DDBJ whole genome shotgun (WGS) entry which is preliminary data.</text>
</comment>
<dbReference type="AlphaFoldDB" id="A0A0P7ZKJ8"/>
<dbReference type="InterPro" id="IPR050407">
    <property type="entry name" value="Geranylgeranyl_reductase"/>
</dbReference>
<dbReference type="InterPro" id="IPR002938">
    <property type="entry name" value="FAD-bd"/>
</dbReference>